<dbReference type="PANTHER" id="PTHR10283">
    <property type="entry name" value="SOLUTE CARRIER FAMILY 13 MEMBER"/>
    <property type="match status" value="1"/>
</dbReference>
<feature type="transmembrane region" description="Helical" evidence="7">
    <location>
        <begin position="232"/>
        <end position="251"/>
    </location>
</feature>
<feature type="transmembrane region" description="Helical" evidence="7">
    <location>
        <begin position="61"/>
        <end position="81"/>
    </location>
</feature>
<evidence type="ECO:0000256" key="2">
    <source>
        <dbReference type="ARBA" id="ARBA00006772"/>
    </source>
</evidence>
<feature type="non-terminal residue" evidence="8">
    <location>
        <position position="1"/>
    </location>
</feature>
<evidence type="ECO:0000256" key="6">
    <source>
        <dbReference type="ARBA" id="ARBA00023136"/>
    </source>
</evidence>
<proteinExistence type="inferred from homology"/>
<evidence type="ECO:0000256" key="3">
    <source>
        <dbReference type="ARBA" id="ARBA00022448"/>
    </source>
</evidence>
<comment type="similarity">
    <text evidence="2">Belongs to the SLC13A/DASS transporter (TC 2.A.47) family. NADC subfamily.</text>
</comment>
<organism evidence="8 9">
    <name type="scientific">Candidula unifasciata</name>
    <dbReference type="NCBI Taxonomy" id="100452"/>
    <lineage>
        <taxon>Eukaryota</taxon>
        <taxon>Metazoa</taxon>
        <taxon>Spiralia</taxon>
        <taxon>Lophotrochozoa</taxon>
        <taxon>Mollusca</taxon>
        <taxon>Gastropoda</taxon>
        <taxon>Heterobranchia</taxon>
        <taxon>Euthyneura</taxon>
        <taxon>Panpulmonata</taxon>
        <taxon>Eupulmonata</taxon>
        <taxon>Stylommatophora</taxon>
        <taxon>Helicina</taxon>
        <taxon>Helicoidea</taxon>
        <taxon>Geomitridae</taxon>
        <taxon>Candidula</taxon>
    </lineage>
</organism>
<evidence type="ECO:0000256" key="4">
    <source>
        <dbReference type="ARBA" id="ARBA00022692"/>
    </source>
</evidence>
<keyword evidence="6 7" id="KW-0472">Membrane</keyword>
<dbReference type="Proteomes" id="UP000678393">
    <property type="component" value="Unassembled WGS sequence"/>
</dbReference>
<feature type="transmembrane region" description="Helical" evidence="7">
    <location>
        <begin position="107"/>
        <end position="129"/>
    </location>
</feature>
<dbReference type="InterPro" id="IPR031312">
    <property type="entry name" value="Na/sul_symport_CS"/>
</dbReference>
<comment type="subcellular location">
    <subcellularLocation>
        <location evidence="1">Membrane</location>
        <topology evidence="1">Multi-pass membrane protein</topology>
    </subcellularLocation>
</comment>
<dbReference type="PROSITE" id="PS01271">
    <property type="entry name" value="NA_SULFATE"/>
    <property type="match status" value="1"/>
</dbReference>
<evidence type="ECO:0000256" key="7">
    <source>
        <dbReference type="SAM" id="Phobius"/>
    </source>
</evidence>
<dbReference type="GO" id="GO:0005886">
    <property type="term" value="C:plasma membrane"/>
    <property type="evidence" value="ECO:0007669"/>
    <property type="project" value="TreeGrafter"/>
</dbReference>
<feature type="transmembrane region" description="Helical" evidence="7">
    <location>
        <begin position="189"/>
        <end position="220"/>
    </location>
</feature>
<keyword evidence="5 7" id="KW-1133">Transmembrane helix</keyword>
<evidence type="ECO:0008006" key="10">
    <source>
        <dbReference type="Google" id="ProtNLM"/>
    </source>
</evidence>
<feature type="transmembrane region" description="Helical" evidence="7">
    <location>
        <begin position="150"/>
        <end position="169"/>
    </location>
</feature>
<dbReference type="Pfam" id="PF00939">
    <property type="entry name" value="Na_sulph_symp"/>
    <property type="match status" value="1"/>
</dbReference>
<keyword evidence="4 7" id="KW-0812">Transmembrane</keyword>
<accession>A0A8S3Z1E5</accession>
<reference evidence="8" key="1">
    <citation type="submission" date="2021-04" db="EMBL/GenBank/DDBJ databases">
        <authorList>
            <consortium name="Molecular Ecology Group"/>
        </authorList>
    </citation>
    <scope>NUCLEOTIDE SEQUENCE</scope>
</reference>
<evidence type="ECO:0000256" key="5">
    <source>
        <dbReference type="ARBA" id="ARBA00022989"/>
    </source>
</evidence>
<gene>
    <name evidence="8" type="ORF">CUNI_LOCUS6014</name>
</gene>
<dbReference type="AlphaFoldDB" id="A0A8S3Z1E5"/>
<name>A0A8S3Z1E5_9EUPU</name>
<dbReference type="OrthoDB" id="6493944at2759"/>
<evidence type="ECO:0000313" key="8">
    <source>
        <dbReference type="EMBL" id="CAG5120456.1"/>
    </source>
</evidence>
<comment type="caution">
    <text evidence="8">The sequence shown here is derived from an EMBL/GenBank/DDBJ whole genome shotgun (WGS) entry which is preliminary data.</text>
</comment>
<protein>
    <recommendedName>
        <fullName evidence="10">Solute carrier family 13 member 5</fullName>
    </recommendedName>
</protein>
<evidence type="ECO:0000313" key="9">
    <source>
        <dbReference type="Proteomes" id="UP000678393"/>
    </source>
</evidence>
<dbReference type="InterPro" id="IPR001898">
    <property type="entry name" value="SLC13A/DASS"/>
</dbReference>
<sequence>TFSTWMVFALPLSLLLLGVMWLWTVTVVLRCNCCLRGSKFKNEYVEKVNEMIREEYRKLGPVTYAQAVVVVSFLLMLLAWVTRDLGEAGGWRHLFPGGYVTDSTPCILFAVLMFTLPSSLPWSGIVRCHRTAPYRKITPLLTWKRLEQKMPWSLFLLLGGGFAMAKAATDSGLSAWIGSQLLVFRDLNHWVILLIICYIITFLTEVTSNTAIATLMMPILSQMATGLQLNPLFLMFPGAITTSFAFMLPVATPPNAIVFSYGIVKVVDMVISGLFLNLISVPILLFATATWGNAFFKFDQMPPEFASNVTSVLSKI</sequence>
<keyword evidence="9" id="KW-1185">Reference proteome</keyword>
<feature type="transmembrane region" description="Helical" evidence="7">
    <location>
        <begin position="271"/>
        <end position="291"/>
    </location>
</feature>
<evidence type="ECO:0000256" key="1">
    <source>
        <dbReference type="ARBA" id="ARBA00004141"/>
    </source>
</evidence>
<feature type="transmembrane region" description="Helical" evidence="7">
    <location>
        <begin position="6"/>
        <end position="29"/>
    </location>
</feature>
<keyword evidence="3" id="KW-0813">Transport</keyword>
<dbReference type="PANTHER" id="PTHR10283:SF82">
    <property type="entry name" value="SOLUTE CARRIER FAMILY 13 MEMBER 2"/>
    <property type="match status" value="1"/>
</dbReference>
<dbReference type="GO" id="GO:0015141">
    <property type="term" value="F:succinate transmembrane transporter activity"/>
    <property type="evidence" value="ECO:0007669"/>
    <property type="project" value="UniProtKB-ARBA"/>
</dbReference>
<dbReference type="EMBL" id="CAJHNH020000901">
    <property type="protein sequence ID" value="CAG5120456.1"/>
    <property type="molecule type" value="Genomic_DNA"/>
</dbReference>